<organism evidence="1 2">
    <name type="scientific">Pseudoalteromonas ulvae</name>
    <dbReference type="NCBI Taxonomy" id="107327"/>
    <lineage>
        <taxon>Bacteria</taxon>
        <taxon>Pseudomonadati</taxon>
        <taxon>Pseudomonadota</taxon>
        <taxon>Gammaproteobacteria</taxon>
        <taxon>Alteromonadales</taxon>
        <taxon>Pseudoalteromonadaceae</taxon>
        <taxon>Pseudoalteromonas</taxon>
    </lineage>
</organism>
<sequence length="238" mass="27291">MTDSNIQPLHNVTHAKTKIKNGINTEFMKTQHLVPIVAHEFSRVANEYPIVYVKNAETGEFQPVAMLGLEPNENLFIKDGKWEGMYIPHALVRYPLALVANPEDKEKLMVAIVQSSDLVNEEEGRELFDEKGEETEYLKRRKESLISYLEFSQVTAAFSKYLADKELLSAQTLTIEINGEKRDINGIYLIDEKKLNELSDEDFLDIRKRGFLGPIYSFLTSMHQVNRLARIKADQNAQ</sequence>
<comment type="caution">
    <text evidence="1">The sequence shown here is derived from an EMBL/GenBank/DDBJ whole genome shotgun (WGS) entry which is preliminary data.</text>
</comment>
<dbReference type="OrthoDB" id="9806524at2"/>
<protein>
    <submittedName>
        <fullName evidence="1">Multidrug transporter</fullName>
    </submittedName>
</protein>
<dbReference type="InterPro" id="IPR010836">
    <property type="entry name" value="SapC"/>
</dbReference>
<dbReference type="EMBL" id="MWPV01000001">
    <property type="protein sequence ID" value="OUL59622.1"/>
    <property type="molecule type" value="Genomic_DNA"/>
</dbReference>
<dbReference type="Proteomes" id="UP000194841">
    <property type="component" value="Unassembled WGS sequence"/>
</dbReference>
<proteinExistence type="predicted"/>
<accession>A0A244CVH0</accession>
<dbReference type="AlphaFoldDB" id="A0A244CVH0"/>
<keyword evidence="2" id="KW-1185">Reference proteome</keyword>
<reference evidence="1 2" key="1">
    <citation type="submission" date="2017-02" db="EMBL/GenBank/DDBJ databases">
        <title>Pseudoalteromonas ulvae TC14 Genome.</title>
        <authorList>
            <person name="Molmeret M."/>
        </authorList>
    </citation>
    <scope>NUCLEOTIDE SEQUENCE [LARGE SCALE GENOMIC DNA]</scope>
    <source>
        <strain evidence="1">TC14</strain>
    </source>
</reference>
<evidence type="ECO:0000313" key="2">
    <source>
        <dbReference type="Proteomes" id="UP000194841"/>
    </source>
</evidence>
<name>A0A244CVH0_PSEDV</name>
<gene>
    <name evidence="1" type="ORF">B1199_05140</name>
</gene>
<evidence type="ECO:0000313" key="1">
    <source>
        <dbReference type="EMBL" id="OUL59622.1"/>
    </source>
</evidence>
<dbReference type="RefSeq" id="WP_086743014.1">
    <property type="nucleotide sequence ID" value="NZ_MWPV01000001.1"/>
</dbReference>
<dbReference type="Pfam" id="PF07277">
    <property type="entry name" value="SapC"/>
    <property type="match status" value="1"/>
</dbReference>